<dbReference type="SUPFAM" id="SSF55811">
    <property type="entry name" value="Nudix"/>
    <property type="match status" value="1"/>
</dbReference>
<dbReference type="PROSITE" id="PS51462">
    <property type="entry name" value="NUDIX"/>
    <property type="match status" value="1"/>
</dbReference>
<dbReference type="PROSITE" id="PS00893">
    <property type="entry name" value="NUDIX_BOX"/>
    <property type="match status" value="1"/>
</dbReference>
<name>A0A927FVR9_9HYPH</name>
<comment type="cofactor">
    <cofactor evidence="1">
        <name>Mg(2+)</name>
        <dbReference type="ChEBI" id="CHEBI:18420"/>
    </cofactor>
</comment>
<accession>A0A927FVR9</accession>
<protein>
    <submittedName>
        <fullName evidence="5">NUDIX hydrolase</fullName>
    </submittedName>
</protein>
<keyword evidence="6" id="KW-1185">Reference proteome</keyword>
<dbReference type="InterPro" id="IPR015797">
    <property type="entry name" value="NUDIX_hydrolase-like_dom_sf"/>
</dbReference>
<organism evidence="5 6">
    <name type="scientific">Devosia oryzisoli</name>
    <dbReference type="NCBI Taxonomy" id="2774138"/>
    <lineage>
        <taxon>Bacteria</taxon>
        <taxon>Pseudomonadati</taxon>
        <taxon>Pseudomonadota</taxon>
        <taxon>Alphaproteobacteria</taxon>
        <taxon>Hyphomicrobiales</taxon>
        <taxon>Devosiaceae</taxon>
        <taxon>Devosia</taxon>
    </lineage>
</organism>
<evidence type="ECO:0000259" key="4">
    <source>
        <dbReference type="PROSITE" id="PS51462"/>
    </source>
</evidence>
<dbReference type="PRINTS" id="PR00502">
    <property type="entry name" value="NUDIXFAMILY"/>
</dbReference>
<dbReference type="AlphaFoldDB" id="A0A927FVR9"/>
<sequence>MRNNQILLVRHLRPGRHDFWSAPGGGVEGAEELEAAAEREAFEETGVRVGVRNVAYIAELFDAQGRTVKFWFLADYLSGDVDVSANPASGEAISEAGWFNLGALPEGHLFPEVLRERFREDLRHGFPHPIRLPLRRAIF</sequence>
<dbReference type="PANTHER" id="PTHR43046">
    <property type="entry name" value="GDP-MANNOSE MANNOSYL HYDROLASE"/>
    <property type="match status" value="1"/>
</dbReference>
<gene>
    <name evidence="5" type="ORF">IC608_13200</name>
</gene>
<evidence type="ECO:0000256" key="1">
    <source>
        <dbReference type="ARBA" id="ARBA00001946"/>
    </source>
</evidence>
<proteinExistence type="inferred from homology"/>
<dbReference type="InterPro" id="IPR000086">
    <property type="entry name" value="NUDIX_hydrolase_dom"/>
</dbReference>
<dbReference type="Proteomes" id="UP000654108">
    <property type="component" value="Unassembled WGS sequence"/>
</dbReference>
<dbReference type="Gene3D" id="3.90.79.10">
    <property type="entry name" value="Nucleoside Triphosphate Pyrophosphohydrolase"/>
    <property type="match status" value="1"/>
</dbReference>
<evidence type="ECO:0000313" key="6">
    <source>
        <dbReference type="Proteomes" id="UP000654108"/>
    </source>
</evidence>
<evidence type="ECO:0000256" key="3">
    <source>
        <dbReference type="RuleBase" id="RU003476"/>
    </source>
</evidence>
<dbReference type="GO" id="GO:0016787">
    <property type="term" value="F:hydrolase activity"/>
    <property type="evidence" value="ECO:0007669"/>
    <property type="project" value="UniProtKB-KW"/>
</dbReference>
<dbReference type="EMBL" id="JACYFU010000003">
    <property type="protein sequence ID" value="MBD8066427.1"/>
    <property type="molecule type" value="Genomic_DNA"/>
</dbReference>
<dbReference type="RefSeq" id="WP_191776282.1">
    <property type="nucleotide sequence ID" value="NZ_JACYFU010000003.1"/>
</dbReference>
<reference evidence="5" key="1">
    <citation type="submission" date="2020-09" db="EMBL/GenBank/DDBJ databases">
        <title>Genome seq and assembly of Devosia sp.</title>
        <authorList>
            <person name="Chhetri G."/>
        </authorList>
    </citation>
    <scope>NUCLEOTIDE SEQUENCE</scope>
    <source>
        <strain evidence="5">PTR5</strain>
    </source>
</reference>
<comment type="caution">
    <text evidence="5">The sequence shown here is derived from an EMBL/GenBank/DDBJ whole genome shotgun (WGS) entry which is preliminary data.</text>
</comment>
<evidence type="ECO:0000256" key="2">
    <source>
        <dbReference type="ARBA" id="ARBA00022801"/>
    </source>
</evidence>
<evidence type="ECO:0000313" key="5">
    <source>
        <dbReference type="EMBL" id="MBD8066427.1"/>
    </source>
</evidence>
<dbReference type="PANTHER" id="PTHR43046:SF16">
    <property type="entry name" value="ADP-RIBOSE PYROPHOSPHATASE YJHB-RELATED"/>
    <property type="match status" value="1"/>
</dbReference>
<comment type="similarity">
    <text evidence="3">Belongs to the Nudix hydrolase family.</text>
</comment>
<dbReference type="Pfam" id="PF00293">
    <property type="entry name" value="NUDIX"/>
    <property type="match status" value="1"/>
</dbReference>
<keyword evidence="2 3" id="KW-0378">Hydrolase</keyword>
<feature type="domain" description="Nudix hydrolase" evidence="4">
    <location>
        <begin position="1"/>
        <end position="123"/>
    </location>
</feature>
<dbReference type="InterPro" id="IPR020476">
    <property type="entry name" value="Nudix_hydrolase"/>
</dbReference>
<dbReference type="InterPro" id="IPR020084">
    <property type="entry name" value="NUDIX_hydrolase_CS"/>
</dbReference>